<accession>A0A667Z2A3</accession>
<evidence type="ECO:0000256" key="5">
    <source>
        <dbReference type="ARBA" id="ARBA00022859"/>
    </source>
</evidence>
<evidence type="ECO:0000256" key="3">
    <source>
        <dbReference type="ARBA" id="ARBA00022771"/>
    </source>
</evidence>
<gene>
    <name evidence="10" type="primary">LOC115373910</name>
</gene>
<dbReference type="Ensembl" id="ENSMMDT00005027898.1">
    <property type="protein sequence ID" value="ENSMMDP00005027326.1"/>
    <property type="gene ID" value="ENSMMDG00005013032.1"/>
</dbReference>
<evidence type="ECO:0000256" key="4">
    <source>
        <dbReference type="ARBA" id="ARBA00022833"/>
    </source>
</evidence>
<evidence type="ECO:0000259" key="7">
    <source>
        <dbReference type="PROSITE" id="PS50089"/>
    </source>
</evidence>
<dbReference type="SMART" id="SM00184">
    <property type="entry name" value="RING"/>
    <property type="match status" value="1"/>
</dbReference>
<dbReference type="Gene3D" id="3.30.160.60">
    <property type="entry name" value="Classic Zinc Finger"/>
    <property type="match status" value="1"/>
</dbReference>
<keyword evidence="1" id="KW-0399">Innate immunity</keyword>
<dbReference type="InParanoid" id="A0A667Z2A3"/>
<evidence type="ECO:0000313" key="10">
    <source>
        <dbReference type="Ensembl" id="ENSMMDP00005027326.1"/>
    </source>
</evidence>
<dbReference type="InterPro" id="IPR043136">
    <property type="entry name" value="B30.2/SPRY_sf"/>
</dbReference>
<dbReference type="InterPro" id="IPR013320">
    <property type="entry name" value="ConA-like_dom_sf"/>
</dbReference>
<sequence length="383" mass="43812">MASACSLLSEEQFLCSICLEVFTEPVSTPCGHNFCKACITKCWDNSDKCECPMCKKPFVNKPDLFVNTLVSEMVAQFRKSVDVKAASSNIQQQKPVKPVEVPCDFCPGTKLKALKSCLVCLASYCETHLEPHQRVATLKRHKLIDPVENLEDRMCKKHDKMLKLFCRTDQLCVCLMCTEHETHDTVPLEEEYEEIKAQLKWKKSKVQKMIQERQEKVEEMKASVQLNKKDTDEDVSPSLKTSSKRFDLCINVLGREGFSSGRFYFEVQMKGDDWDVGVVRKSISRKGNISYSPRDGYWIISQRRGNKCWVVDRTKVPLSLRQRPEKIGVFVDYDDGLVSLYDVRAGTLIYSFSGCSFTDKIYPFLSPGFFDPAPLTITLVKHR</sequence>
<dbReference type="GO" id="GO:0045087">
    <property type="term" value="P:innate immune response"/>
    <property type="evidence" value="ECO:0007669"/>
    <property type="project" value="UniProtKB-KW"/>
</dbReference>
<evidence type="ECO:0000256" key="1">
    <source>
        <dbReference type="ARBA" id="ARBA00022588"/>
    </source>
</evidence>
<dbReference type="InterPro" id="IPR001870">
    <property type="entry name" value="B30.2/SPRY"/>
</dbReference>
<dbReference type="PANTHER" id="PTHR25465">
    <property type="entry name" value="B-BOX DOMAIN CONTAINING"/>
    <property type="match status" value="1"/>
</dbReference>
<dbReference type="InterPro" id="IPR051051">
    <property type="entry name" value="E3_ubiq-ligase_TRIM/RNF"/>
</dbReference>
<dbReference type="PROSITE" id="PS50119">
    <property type="entry name" value="ZF_BBOX"/>
    <property type="match status" value="1"/>
</dbReference>
<name>A0A667Z2A3_9TELE</name>
<dbReference type="SUPFAM" id="SSF49899">
    <property type="entry name" value="Concanavalin A-like lectins/glucanases"/>
    <property type="match status" value="1"/>
</dbReference>
<dbReference type="PROSITE" id="PS00518">
    <property type="entry name" value="ZF_RING_1"/>
    <property type="match status" value="1"/>
</dbReference>
<evidence type="ECO:0000313" key="11">
    <source>
        <dbReference type="Proteomes" id="UP000472263"/>
    </source>
</evidence>
<evidence type="ECO:0000259" key="9">
    <source>
        <dbReference type="PROSITE" id="PS50188"/>
    </source>
</evidence>
<evidence type="ECO:0000256" key="2">
    <source>
        <dbReference type="ARBA" id="ARBA00022723"/>
    </source>
</evidence>
<dbReference type="CDD" id="cd19769">
    <property type="entry name" value="Bbox2_TRIM16-like"/>
    <property type="match status" value="1"/>
</dbReference>
<protein>
    <submittedName>
        <fullName evidence="10">Uncharacterized protein</fullName>
    </submittedName>
</protein>
<proteinExistence type="predicted"/>
<dbReference type="AlphaFoldDB" id="A0A667Z2A3"/>
<dbReference type="Pfam" id="PF00643">
    <property type="entry name" value="zf-B_box"/>
    <property type="match status" value="1"/>
</dbReference>
<dbReference type="GO" id="GO:0008270">
    <property type="term" value="F:zinc ion binding"/>
    <property type="evidence" value="ECO:0007669"/>
    <property type="project" value="UniProtKB-KW"/>
</dbReference>
<keyword evidence="5" id="KW-0391">Immunity</keyword>
<dbReference type="Proteomes" id="UP000472263">
    <property type="component" value="Chromosome 16"/>
</dbReference>
<dbReference type="Pfam" id="PF00622">
    <property type="entry name" value="SPRY"/>
    <property type="match status" value="1"/>
</dbReference>
<keyword evidence="3 6" id="KW-0863">Zinc-finger</keyword>
<dbReference type="InterPro" id="IPR001841">
    <property type="entry name" value="Znf_RING"/>
</dbReference>
<keyword evidence="2" id="KW-0479">Metal-binding</keyword>
<keyword evidence="4" id="KW-0862">Zinc</keyword>
<dbReference type="Pfam" id="PF13445">
    <property type="entry name" value="zf-RING_UBOX"/>
    <property type="match status" value="1"/>
</dbReference>
<dbReference type="PRINTS" id="PR01407">
    <property type="entry name" value="BUTYPHLNCDUF"/>
</dbReference>
<dbReference type="InterPro" id="IPR013083">
    <property type="entry name" value="Znf_RING/FYVE/PHD"/>
</dbReference>
<evidence type="ECO:0000259" key="8">
    <source>
        <dbReference type="PROSITE" id="PS50119"/>
    </source>
</evidence>
<reference evidence="10" key="1">
    <citation type="submission" date="2019-06" db="EMBL/GenBank/DDBJ databases">
        <authorList>
            <consortium name="Wellcome Sanger Institute Data Sharing"/>
        </authorList>
    </citation>
    <scope>NUCLEOTIDE SEQUENCE [LARGE SCALE GENOMIC DNA]</scope>
</reference>
<dbReference type="PANTHER" id="PTHR25465:SF32">
    <property type="entry name" value="BLOODTHIRSTY-RELATED GENE FAMILY, MEMBER 16 ISOFORM X1-RELATED"/>
    <property type="match status" value="1"/>
</dbReference>
<evidence type="ECO:0000256" key="6">
    <source>
        <dbReference type="PROSITE-ProRule" id="PRU00024"/>
    </source>
</evidence>
<dbReference type="InterPro" id="IPR003877">
    <property type="entry name" value="SPRY_dom"/>
</dbReference>
<dbReference type="InterPro" id="IPR027370">
    <property type="entry name" value="Znf-RING_euk"/>
</dbReference>
<dbReference type="GeneTree" id="ENSGT01040000240385"/>
<keyword evidence="11" id="KW-1185">Reference proteome</keyword>
<organism evidence="10 11">
    <name type="scientific">Myripristis murdjan</name>
    <name type="common">pinecone soldierfish</name>
    <dbReference type="NCBI Taxonomy" id="586833"/>
    <lineage>
        <taxon>Eukaryota</taxon>
        <taxon>Metazoa</taxon>
        <taxon>Chordata</taxon>
        <taxon>Craniata</taxon>
        <taxon>Vertebrata</taxon>
        <taxon>Euteleostomi</taxon>
        <taxon>Actinopterygii</taxon>
        <taxon>Neopterygii</taxon>
        <taxon>Teleostei</taxon>
        <taxon>Neoteleostei</taxon>
        <taxon>Acanthomorphata</taxon>
        <taxon>Holocentriformes</taxon>
        <taxon>Holocentridae</taxon>
        <taxon>Myripristis</taxon>
    </lineage>
</organism>
<dbReference type="Gene3D" id="4.10.830.40">
    <property type="match status" value="1"/>
</dbReference>
<dbReference type="Gene3D" id="2.60.120.920">
    <property type="match status" value="1"/>
</dbReference>
<feature type="domain" description="B30.2/SPRY" evidence="9">
    <location>
        <begin position="184"/>
        <end position="383"/>
    </location>
</feature>
<reference evidence="10" key="3">
    <citation type="submission" date="2025-09" db="UniProtKB">
        <authorList>
            <consortium name="Ensembl"/>
        </authorList>
    </citation>
    <scope>IDENTIFICATION</scope>
</reference>
<dbReference type="SMART" id="SM00449">
    <property type="entry name" value="SPRY"/>
    <property type="match status" value="1"/>
</dbReference>
<dbReference type="PROSITE" id="PS50188">
    <property type="entry name" value="B302_SPRY"/>
    <property type="match status" value="1"/>
</dbReference>
<dbReference type="SUPFAM" id="SSF57850">
    <property type="entry name" value="RING/U-box"/>
    <property type="match status" value="1"/>
</dbReference>
<dbReference type="InterPro" id="IPR017907">
    <property type="entry name" value="Znf_RING_CS"/>
</dbReference>
<reference evidence="10" key="2">
    <citation type="submission" date="2025-08" db="UniProtKB">
        <authorList>
            <consortium name="Ensembl"/>
        </authorList>
    </citation>
    <scope>IDENTIFICATION</scope>
</reference>
<dbReference type="SUPFAM" id="SSF57845">
    <property type="entry name" value="B-box zinc-binding domain"/>
    <property type="match status" value="1"/>
</dbReference>
<feature type="domain" description="B box-type" evidence="8">
    <location>
        <begin position="150"/>
        <end position="195"/>
    </location>
</feature>
<dbReference type="Gene3D" id="3.30.40.10">
    <property type="entry name" value="Zinc/RING finger domain, C3HC4 (zinc finger)"/>
    <property type="match status" value="1"/>
</dbReference>
<dbReference type="InterPro" id="IPR000315">
    <property type="entry name" value="Znf_B-box"/>
</dbReference>
<dbReference type="PROSITE" id="PS50089">
    <property type="entry name" value="ZF_RING_2"/>
    <property type="match status" value="1"/>
</dbReference>
<dbReference type="InterPro" id="IPR003879">
    <property type="entry name" value="Butyrophylin_SPRY"/>
</dbReference>
<dbReference type="CDD" id="cd13733">
    <property type="entry name" value="SPRY_PRY_C-I_1"/>
    <property type="match status" value="1"/>
</dbReference>
<feature type="domain" description="RING-type" evidence="7">
    <location>
        <begin position="15"/>
        <end position="55"/>
    </location>
</feature>
<dbReference type="SMART" id="SM00336">
    <property type="entry name" value="BBOX"/>
    <property type="match status" value="1"/>
</dbReference>